<dbReference type="Proteomes" id="UP000298805">
    <property type="component" value="Chromosome"/>
</dbReference>
<evidence type="ECO:0000313" key="2">
    <source>
        <dbReference type="EMBL" id="ROR40005.1"/>
    </source>
</evidence>
<dbReference type="Pfam" id="PF03646">
    <property type="entry name" value="FlaG"/>
    <property type="match status" value="1"/>
</dbReference>
<dbReference type="InterPro" id="IPR005186">
    <property type="entry name" value="FlaG"/>
</dbReference>
<organism evidence="2 3">
    <name type="scientific">Caminibacter pacificus</name>
    <dbReference type="NCBI Taxonomy" id="1424653"/>
    <lineage>
        <taxon>Bacteria</taxon>
        <taxon>Pseudomonadati</taxon>
        <taxon>Campylobacterota</taxon>
        <taxon>Epsilonproteobacteria</taxon>
        <taxon>Nautiliales</taxon>
        <taxon>Nautiliaceae</taxon>
        <taxon>Caminibacter</taxon>
    </lineage>
</organism>
<dbReference type="PANTHER" id="PTHR37166:SF1">
    <property type="entry name" value="PROTEIN FLAG"/>
    <property type="match status" value="1"/>
</dbReference>
<keyword evidence="2" id="KW-0282">Flagellum</keyword>
<reference evidence="2 3" key="2">
    <citation type="submission" date="2018-11" db="EMBL/GenBank/DDBJ databases">
        <title>Genomic Encyclopedia of Type Strains, Phase IV (KMG-IV): sequencing the most valuable type-strain genomes for metagenomic binning, comparative biology and taxonomic classification.</title>
        <authorList>
            <person name="Goeker M."/>
        </authorList>
    </citation>
    <scope>NUCLEOTIDE SEQUENCE [LARGE SCALE GENOMIC DNA]</scope>
    <source>
        <strain evidence="2 3">DSM 27783</strain>
    </source>
</reference>
<gene>
    <name evidence="1" type="ORF">C6V80_02215</name>
    <name evidence="2" type="ORF">EDC58_0985</name>
</gene>
<keyword evidence="2" id="KW-0966">Cell projection</keyword>
<dbReference type="Gene3D" id="3.30.160.170">
    <property type="entry name" value="FlaG-like"/>
    <property type="match status" value="1"/>
</dbReference>
<sequence length="117" mass="13681">MDIFSSINVVAKKMDYTTVKPTNDVNHVQKMSEHLQDKKSKEEIQKELQQVVEELNKAMNPLNTDLKFRFNDKVDELVVEVVDKKSDQVIREFPPKEALKLMEKMRELVGMLFDKKG</sequence>
<dbReference type="SUPFAM" id="SSF160214">
    <property type="entry name" value="FlaG-like"/>
    <property type="match status" value="1"/>
</dbReference>
<evidence type="ECO:0000313" key="4">
    <source>
        <dbReference type="Proteomes" id="UP000298805"/>
    </source>
</evidence>
<dbReference type="PANTHER" id="PTHR37166">
    <property type="entry name" value="PROTEIN FLAG"/>
    <property type="match status" value="1"/>
</dbReference>
<dbReference type="RefSeq" id="WP_123352389.1">
    <property type="nucleotide sequence ID" value="NZ_CP027432.2"/>
</dbReference>
<evidence type="ECO:0000313" key="1">
    <source>
        <dbReference type="EMBL" id="QCI27820.1"/>
    </source>
</evidence>
<evidence type="ECO:0000313" key="3">
    <source>
        <dbReference type="Proteomes" id="UP000272781"/>
    </source>
</evidence>
<reference evidence="1" key="3">
    <citation type="submission" date="2019-06" db="EMBL/GenBank/DDBJ databases">
        <title>A comparative analysis of the Nautiliaceae.</title>
        <authorList>
            <person name="Grosche A."/>
            <person name="Smedile F."/>
            <person name="Vetriani C."/>
        </authorList>
    </citation>
    <scope>NUCLEOTIDE SEQUENCE</scope>
    <source>
        <strain evidence="1">TB6</strain>
    </source>
</reference>
<dbReference type="AlphaFoldDB" id="A0AAJ4RCL1"/>
<proteinExistence type="predicted"/>
<dbReference type="EMBL" id="CP027432">
    <property type="protein sequence ID" value="QCI27820.1"/>
    <property type="molecule type" value="Genomic_DNA"/>
</dbReference>
<name>A0AAJ4RCL1_9BACT</name>
<dbReference type="EMBL" id="RJVK01000002">
    <property type="protein sequence ID" value="ROR40005.1"/>
    <property type="molecule type" value="Genomic_DNA"/>
</dbReference>
<dbReference type="Proteomes" id="UP000272781">
    <property type="component" value="Unassembled WGS sequence"/>
</dbReference>
<dbReference type="InterPro" id="IPR035924">
    <property type="entry name" value="FlaG-like_sf"/>
</dbReference>
<keyword evidence="4" id="KW-1185">Reference proteome</keyword>
<protein>
    <submittedName>
        <fullName evidence="1">Flagellar biosynthesis protein FlaG</fullName>
    </submittedName>
    <submittedName>
        <fullName evidence="2">Flagellar protein FlaG</fullName>
    </submittedName>
</protein>
<keyword evidence="2" id="KW-0969">Cilium</keyword>
<accession>A0AAJ4RCL1</accession>
<reference evidence="4" key="1">
    <citation type="submission" date="2018-03" db="EMBL/GenBank/DDBJ databases">
        <title>A comparative analysis of the Nautiliaceae.</title>
        <authorList>
            <person name="Grosche A."/>
            <person name="Smedile F."/>
            <person name="Vetriani C."/>
        </authorList>
    </citation>
    <scope>NUCLEOTIDE SEQUENCE [LARGE SCALE GENOMIC DNA]</scope>
    <source>
        <strain evidence="4">TB6</strain>
    </source>
</reference>